<evidence type="ECO:0008006" key="2">
    <source>
        <dbReference type="Google" id="ProtNLM"/>
    </source>
</evidence>
<evidence type="ECO:0000313" key="1">
    <source>
        <dbReference type="EMBL" id="SVC78517.1"/>
    </source>
</evidence>
<sequence>MAKFYVIGKVSADLLQRMQKDPSADRFASTKKVIESIGGKMLSYEWVRGRYDVICCVEGDAETAVGMKVAFLNSGLMEQLMIHEVFDYNKAFGKAADAAKSVTKPAE</sequence>
<accession>A0A382Q086</accession>
<dbReference type="AlphaFoldDB" id="A0A382Q086"/>
<proteinExistence type="predicted"/>
<gene>
    <name evidence="1" type="ORF">METZ01_LOCUS331371</name>
</gene>
<dbReference type="Pfam" id="PF08734">
    <property type="entry name" value="GYD"/>
    <property type="match status" value="1"/>
</dbReference>
<name>A0A382Q086_9ZZZZ</name>
<dbReference type="InterPro" id="IPR014845">
    <property type="entry name" value="GYD/TTHA1554"/>
</dbReference>
<protein>
    <recommendedName>
        <fullName evidence="2">GYD domain-containing protein</fullName>
    </recommendedName>
</protein>
<organism evidence="1">
    <name type="scientific">marine metagenome</name>
    <dbReference type="NCBI Taxonomy" id="408172"/>
    <lineage>
        <taxon>unclassified sequences</taxon>
        <taxon>metagenomes</taxon>
        <taxon>ecological metagenomes</taxon>
    </lineage>
</organism>
<reference evidence="1" key="1">
    <citation type="submission" date="2018-05" db="EMBL/GenBank/DDBJ databases">
        <authorList>
            <person name="Lanie J.A."/>
            <person name="Ng W.-L."/>
            <person name="Kazmierczak K.M."/>
            <person name="Andrzejewski T.M."/>
            <person name="Davidsen T.M."/>
            <person name="Wayne K.J."/>
            <person name="Tettelin H."/>
            <person name="Glass J.I."/>
            <person name="Rusch D."/>
            <person name="Podicherti R."/>
            <person name="Tsui H.-C.T."/>
            <person name="Winkler M.E."/>
        </authorList>
    </citation>
    <scope>NUCLEOTIDE SEQUENCE</scope>
</reference>
<dbReference type="EMBL" id="UINC01110781">
    <property type="protein sequence ID" value="SVC78517.1"/>
    <property type="molecule type" value="Genomic_DNA"/>
</dbReference>